<dbReference type="RefSeq" id="WP_125480888.1">
    <property type="nucleotide sequence ID" value="NZ_RSFW01000017.1"/>
</dbReference>
<name>A0A3R9FGZ3_9BACI</name>
<organism evidence="2 3">
    <name type="scientific">Mesobacillus subterraneus</name>
    <dbReference type="NCBI Taxonomy" id="285983"/>
    <lineage>
        <taxon>Bacteria</taxon>
        <taxon>Bacillati</taxon>
        <taxon>Bacillota</taxon>
        <taxon>Bacilli</taxon>
        <taxon>Bacillales</taxon>
        <taxon>Bacillaceae</taxon>
        <taxon>Mesobacillus</taxon>
    </lineage>
</organism>
<keyword evidence="1" id="KW-0472">Membrane</keyword>
<sequence length="90" mass="9913">MKWLWVSLLSVISVLFLIKGIELWSIIDHVDGNGIGVSFLGFSISDRVATESISGYALGFTIASLIPFLVAANIALRFKMKKKIDTKNLL</sequence>
<dbReference type="Proteomes" id="UP000279911">
    <property type="component" value="Unassembled WGS sequence"/>
</dbReference>
<protein>
    <submittedName>
        <fullName evidence="2">Uncharacterized protein</fullName>
    </submittedName>
</protein>
<evidence type="ECO:0000313" key="3">
    <source>
        <dbReference type="Proteomes" id="UP000279911"/>
    </source>
</evidence>
<comment type="caution">
    <text evidence="2">The sequence shown here is derived from an EMBL/GenBank/DDBJ whole genome shotgun (WGS) entry which is preliminary data.</text>
</comment>
<evidence type="ECO:0000256" key="1">
    <source>
        <dbReference type="SAM" id="Phobius"/>
    </source>
</evidence>
<feature type="transmembrane region" description="Helical" evidence="1">
    <location>
        <begin position="53"/>
        <end position="76"/>
    </location>
</feature>
<proteinExistence type="predicted"/>
<reference evidence="3" key="1">
    <citation type="submission" date="2018-12" db="EMBL/GenBank/DDBJ databases">
        <title>Bacillus chawlae sp. nov., Bacillus glennii sp. nov., and Bacillus saganii sp. nov. Isolated from the Vehicle Assembly Building at Kennedy Space Center where the Viking Spacecraft were Assembled.</title>
        <authorList>
            <person name="Seuylemezian A."/>
            <person name="Vaishampayan P."/>
        </authorList>
    </citation>
    <scope>NUCLEOTIDE SEQUENCE [LARGE SCALE GENOMIC DNA]</scope>
    <source>
        <strain evidence="3">DSM 13966</strain>
    </source>
</reference>
<dbReference type="EMBL" id="RSFW01000017">
    <property type="protein sequence ID" value="RSD26186.1"/>
    <property type="molecule type" value="Genomic_DNA"/>
</dbReference>
<evidence type="ECO:0000313" key="2">
    <source>
        <dbReference type="EMBL" id="RSD26186.1"/>
    </source>
</evidence>
<accession>A0A3R9FGZ3</accession>
<keyword evidence="1" id="KW-1133">Transmembrane helix</keyword>
<dbReference type="AlphaFoldDB" id="A0A3R9FGZ3"/>
<dbReference type="OrthoDB" id="2454425at2"/>
<gene>
    <name evidence="2" type="ORF">EJA10_15315</name>
</gene>
<keyword evidence="1" id="KW-0812">Transmembrane</keyword>